<dbReference type="InterPro" id="IPR016039">
    <property type="entry name" value="Thiolase-like"/>
</dbReference>
<name>A0A382TND2_9ZZZZ</name>
<reference evidence="1" key="1">
    <citation type="submission" date="2018-05" db="EMBL/GenBank/DDBJ databases">
        <authorList>
            <person name="Lanie J.A."/>
            <person name="Ng W.-L."/>
            <person name="Kazmierczak K.M."/>
            <person name="Andrzejewski T.M."/>
            <person name="Davidsen T.M."/>
            <person name="Wayne K.J."/>
            <person name="Tettelin H."/>
            <person name="Glass J.I."/>
            <person name="Rusch D."/>
            <person name="Podicherti R."/>
            <person name="Tsui H.-C.T."/>
            <person name="Winkler M.E."/>
        </authorList>
    </citation>
    <scope>NUCLEOTIDE SEQUENCE</scope>
</reference>
<sequence>MEREDVVIVGGARTPFCEWLGGKRGDGERGGRLASMTAEDLGSIAIRAA</sequence>
<dbReference type="AlphaFoldDB" id="A0A382TND2"/>
<dbReference type="GO" id="GO:0016746">
    <property type="term" value="F:acyltransferase activity"/>
    <property type="evidence" value="ECO:0007669"/>
    <property type="project" value="InterPro"/>
</dbReference>
<organism evidence="1">
    <name type="scientific">marine metagenome</name>
    <dbReference type="NCBI Taxonomy" id="408172"/>
    <lineage>
        <taxon>unclassified sequences</taxon>
        <taxon>metagenomes</taxon>
        <taxon>ecological metagenomes</taxon>
    </lineage>
</organism>
<accession>A0A382TND2</accession>
<protein>
    <recommendedName>
        <fullName evidence="2">Thiolase N-terminal domain-containing protein</fullName>
    </recommendedName>
</protein>
<dbReference type="EMBL" id="UINC01137951">
    <property type="protein sequence ID" value="SVD23599.1"/>
    <property type="molecule type" value="Genomic_DNA"/>
</dbReference>
<gene>
    <name evidence="1" type="ORF">METZ01_LOCUS376453</name>
</gene>
<evidence type="ECO:0000313" key="1">
    <source>
        <dbReference type="EMBL" id="SVD23599.1"/>
    </source>
</evidence>
<feature type="non-terminal residue" evidence="1">
    <location>
        <position position="49"/>
    </location>
</feature>
<evidence type="ECO:0008006" key="2">
    <source>
        <dbReference type="Google" id="ProtNLM"/>
    </source>
</evidence>
<proteinExistence type="predicted"/>
<dbReference type="Gene3D" id="3.40.47.10">
    <property type="match status" value="1"/>
</dbReference>